<dbReference type="Proteomes" id="UP001156215">
    <property type="component" value="Chromosome"/>
</dbReference>
<dbReference type="KEGG" id="ovb:NB640_11650"/>
<dbReference type="RefSeq" id="WP_269308862.1">
    <property type="nucleotide sequence ID" value="NZ_CP098242.1"/>
</dbReference>
<evidence type="ECO:0000313" key="1">
    <source>
        <dbReference type="EMBL" id="WAW09858.1"/>
    </source>
</evidence>
<protein>
    <submittedName>
        <fullName evidence="1">Uncharacterized protein</fullName>
    </submittedName>
</protein>
<sequence>MKNNNSSLNYLDEPLSGNRTRRQRDAILGAAANLVTREAFADIGFADLLLRLSFDRLAANGLASPHELASFYRSPDMLLNALFDTMLVHLDARISRVAANDPESLGRFERAYRIVISGRANLEPLIVSGLDGALVSRLFFLFMSVMDHESRHGTSFTLQQRWMGWYNRQIARYDEEEGVGAVAAAATVA</sequence>
<reference evidence="1" key="1">
    <citation type="journal article" date="2022" name="Front. Microbiol.">
        <title>New perspectives on an old grouping: The genomic and phenotypic variability of Oxalobacter formigenes and the implications for calcium oxalate stone prevention.</title>
        <authorList>
            <person name="Chmiel J.A."/>
            <person name="Carr C."/>
            <person name="Stuivenberg G.A."/>
            <person name="Venema R."/>
            <person name="Chanyi R.M."/>
            <person name="Al K.F."/>
            <person name="Giguere D."/>
            <person name="Say H."/>
            <person name="Akouris P.P."/>
            <person name="Dominguez Romero S.A."/>
            <person name="Kwong A."/>
            <person name="Tai V."/>
            <person name="Koval S.F."/>
            <person name="Razvi H."/>
            <person name="Bjazevic J."/>
            <person name="Burton J.P."/>
        </authorList>
    </citation>
    <scope>NUCLEOTIDE SEQUENCE</scope>
    <source>
        <strain evidence="1">WoOx3</strain>
    </source>
</reference>
<name>A0A9E9LZ10_9BURK</name>
<organism evidence="1 2">
    <name type="scientific">Oxalobacter vibrioformis</name>
    <dbReference type="NCBI Taxonomy" id="933080"/>
    <lineage>
        <taxon>Bacteria</taxon>
        <taxon>Pseudomonadati</taxon>
        <taxon>Pseudomonadota</taxon>
        <taxon>Betaproteobacteria</taxon>
        <taxon>Burkholderiales</taxon>
        <taxon>Oxalobacteraceae</taxon>
        <taxon>Oxalobacter</taxon>
    </lineage>
</organism>
<keyword evidence="2" id="KW-1185">Reference proteome</keyword>
<evidence type="ECO:0000313" key="2">
    <source>
        <dbReference type="Proteomes" id="UP001156215"/>
    </source>
</evidence>
<accession>A0A9E9LZ10</accession>
<dbReference type="AlphaFoldDB" id="A0A9E9LZ10"/>
<dbReference type="EMBL" id="CP098242">
    <property type="protein sequence ID" value="WAW09858.1"/>
    <property type="molecule type" value="Genomic_DNA"/>
</dbReference>
<gene>
    <name evidence="1" type="ORF">NB640_11650</name>
</gene>
<proteinExistence type="predicted"/>